<dbReference type="InterPro" id="IPR016161">
    <property type="entry name" value="Ald_DH/histidinol_DH"/>
</dbReference>
<dbReference type="InterPro" id="IPR015590">
    <property type="entry name" value="Aldehyde_DH_dom"/>
</dbReference>
<keyword evidence="7" id="KW-1185">Reference proteome</keyword>
<dbReference type="PROSITE" id="PS00070">
    <property type="entry name" value="ALDEHYDE_DEHYDR_CYS"/>
    <property type="match status" value="1"/>
</dbReference>
<evidence type="ECO:0000256" key="1">
    <source>
        <dbReference type="ARBA" id="ARBA00009986"/>
    </source>
</evidence>
<dbReference type="PANTHER" id="PTHR11699">
    <property type="entry name" value="ALDEHYDE DEHYDROGENASE-RELATED"/>
    <property type="match status" value="1"/>
</dbReference>
<dbReference type="GO" id="GO:0016620">
    <property type="term" value="F:oxidoreductase activity, acting on the aldehyde or oxo group of donors, NAD or NADP as acceptor"/>
    <property type="evidence" value="ECO:0007669"/>
    <property type="project" value="InterPro"/>
</dbReference>
<name>A0A1G6TA01_9RHOB</name>
<evidence type="ECO:0000256" key="3">
    <source>
        <dbReference type="PROSITE-ProRule" id="PRU10007"/>
    </source>
</evidence>
<dbReference type="Pfam" id="PF00171">
    <property type="entry name" value="Aldedh"/>
    <property type="match status" value="1"/>
</dbReference>
<dbReference type="CDD" id="cd07109">
    <property type="entry name" value="ALDH_AAS00426"/>
    <property type="match status" value="1"/>
</dbReference>
<gene>
    <name evidence="6" type="ORF">SAMN04488239_10646</name>
</gene>
<keyword evidence="2 4" id="KW-0560">Oxidoreductase</keyword>
<dbReference type="Gene3D" id="3.40.309.10">
    <property type="entry name" value="Aldehyde Dehydrogenase, Chain A, domain 2"/>
    <property type="match status" value="1"/>
</dbReference>
<evidence type="ECO:0000313" key="6">
    <source>
        <dbReference type="EMBL" id="SDD25881.1"/>
    </source>
</evidence>
<dbReference type="InterPro" id="IPR016163">
    <property type="entry name" value="Ald_DH_C"/>
</dbReference>
<evidence type="ECO:0000256" key="2">
    <source>
        <dbReference type="ARBA" id="ARBA00023002"/>
    </source>
</evidence>
<reference evidence="7" key="1">
    <citation type="submission" date="2016-10" db="EMBL/GenBank/DDBJ databases">
        <authorList>
            <person name="Varghese N."/>
            <person name="Submissions S."/>
        </authorList>
    </citation>
    <scope>NUCLEOTIDE SEQUENCE [LARGE SCALE GENOMIC DNA]</scope>
    <source>
        <strain evidence="7">CGMCC 1.9108</strain>
    </source>
</reference>
<feature type="domain" description="Aldehyde dehydrogenase" evidence="5">
    <location>
        <begin position="25"/>
        <end position="486"/>
    </location>
</feature>
<dbReference type="PROSITE" id="PS00687">
    <property type="entry name" value="ALDEHYDE_DEHYDR_GLU"/>
    <property type="match status" value="1"/>
</dbReference>
<comment type="similarity">
    <text evidence="1 4">Belongs to the aldehyde dehydrogenase family.</text>
</comment>
<dbReference type="InterPro" id="IPR016162">
    <property type="entry name" value="Ald_DH_N"/>
</dbReference>
<accession>A0A1G6TA01</accession>
<evidence type="ECO:0000256" key="4">
    <source>
        <dbReference type="RuleBase" id="RU003345"/>
    </source>
</evidence>
<dbReference type="Proteomes" id="UP000199628">
    <property type="component" value="Unassembled WGS sequence"/>
</dbReference>
<dbReference type="FunFam" id="3.40.605.10:FF:000007">
    <property type="entry name" value="NAD/NADP-dependent betaine aldehyde dehydrogenase"/>
    <property type="match status" value="1"/>
</dbReference>
<dbReference type="EMBL" id="FMZV01000006">
    <property type="protein sequence ID" value="SDD25881.1"/>
    <property type="molecule type" value="Genomic_DNA"/>
</dbReference>
<dbReference type="Gene3D" id="3.40.605.10">
    <property type="entry name" value="Aldehyde Dehydrogenase, Chain A, domain 1"/>
    <property type="match status" value="1"/>
</dbReference>
<dbReference type="AlphaFoldDB" id="A0A1G6TA01"/>
<dbReference type="InterPro" id="IPR016160">
    <property type="entry name" value="Ald_DH_CS_CYS"/>
</dbReference>
<dbReference type="SUPFAM" id="SSF53720">
    <property type="entry name" value="ALDH-like"/>
    <property type="match status" value="1"/>
</dbReference>
<proteinExistence type="inferred from homology"/>
<organism evidence="6 7">
    <name type="scientific">Ruegeria marina</name>
    <dbReference type="NCBI Taxonomy" id="639004"/>
    <lineage>
        <taxon>Bacteria</taxon>
        <taxon>Pseudomonadati</taxon>
        <taxon>Pseudomonadota</taxon>
        <taxon>Alphaproteobacteria</taxon>
        <taxon>Rhodobacterales</taxon>
        <taxon>Roseobacteraceae</taxon>
        <taxon>Ruegeria</taxon>
    </lineage>
</organism>
<feature type="active site" evidence="3">
    <location>
        <position position="261"/>
    </location>
</feature>
<evidence type="ECO:0000313" key="7">
    <source>
        <dbReference type="Proteomes" id="UP000199628"/>
    </source>
</evidence>
<dbReference type="InterPro" id="IPR029510">
    <property type="entry name" value="Ald_DH_CS_GLU"/>
</dbReference>
<evidence type="ECO:0000259" key="5">
    <source>
        <dbReference type="Pfam" id="PF00171"/>
    </source>
</evidence>
<sequence length="492" mass="51093">MTMHDTPGAADPITRFNGVFIDNEWHPPASGKSLDVTDPATGAVFARIAAGNAADIDAAVGAARRALSGPWGRLSATERGRLLSRLGQVIETHRDDLSRLEARDTGKPLDQARGDIDTAARYFEYYGAAADKVHGITIPMRPGLHASTEYVPHGVTGHIIPWNYPAQMVGRSLAPALAMGNATVLKPAEDACLTALHLAELAREAGFPAGAINVVPGRGEIAGAALTAHRGIDFISFTGSPEVGTLVQVAAARHHIGCTLELGGKSPQIVFADADLDVAVPAVIAAIVQNAGQTCSAGSRVLVDAAIADGFTARLGAAFSRLVAGAPAQNPELGPVINLTQHRRVQRYCAMAEADGIPLIAEGRIAEGAPAGGHFIPPRLYGPVPPDHPMAQDEIFGPILALLTFRDEAEAIALANGTDYGLVAGVWSADGSRALRVARQIAAGQVYVNGYGTGGGVELPFGGIGKSGHGREKGFAALYDFSATRTLVLRHG</sequence>
<protein>
    <submittedName>
        <fullName evidence="6">Aldehyde dehydrogenase (NAD+)</fullName>
    </submittedName>
</protein>
<dbReference type="STRING" id="639004.SAMN04488239_10646"/>